<feature type="region of interest" description="Disordered" evidence="1">
    <location>
        <begin position="46"/>
        <end position="73"/>
    </location>
</feature>
<evidence type="ECO:0000313" key="2">
    <source>
        <dbReference type="EMBL" id="CAI9269105.1"/>
    </source>
</evidence>
<gene>
    <name evidence="2" type="ORF">LSALG_LOCUS9492</name>
</gene>
<keyword evidence="3" id="KW-1185">Reference proteome</keyword>
<protein>
    <submittedName>
        <fullName evidence="2">Uncharacterized protein</fullName>
    </submittedName>
</protein>
<dbReference type="Proteomes" id="UP001177003">
    <property type="component" value="Chromosome 1"/>
</dbReference>
<organism evidence="2 3">
    <name type="scientific">Lactuca saligna</name>
    <name type="common">Willowleaf lettuce</name>
    <dbReference type="NCBI Taxonomy" id="75948"/>
    <lineage>
        <taxon>Eukaryota</taxon>
        <taxon>Viridiplantae</taxon>
        <taxon>Streptophyta</taxon>
        <taxon>Embryophyta</taxon>
        <taxon>Tracheophyta</taxon>
        <taxon>Spermatophyta</taxon>
        <taxon>Magnoliopsida</taxon>
        <taxon>eudicotyledons</taxon>
        <taxon>Gunneridae</taxon>
        <taxon>Pentapetalae</taxon>
        <taxon>asterids</taxon>
        <taxon>campanulids</taxon>
        <taxon>Asterales</taxon>
        <taxon>Asteraceae</taxon>
        <taxon>Cichorioideae</taxon>
        <taxon>Cichorieae</taxon>
        <taxon>Lactucinae</taxon>
        <taxon>Lactuca</taxon>
    </lineage>
</organism>
<proteinExistence type="predicted"/>
<evidence type="ECO:0000313" key="3">
    <source>
        <dbReference type="Proteomes" id="UP001177003"/>
    </source>
</evidence>
<sequence length="114" mass="13004">MAIIFHSFAFCFSERSFDEGSILSLFHWLLIPTLASPAIPTDVERNSGDFAPSSPATRYSHHHHIRPPESGHHIRKNKTGLMDDFANKINPKEALKKGKRKKFILTILFGKIEY</sequence>
<evidence type="ECO:0000256" key="1">
    <source>
        <dbReference type="SAM" id="MobiDB-lite"/>
    </source>
</evidence>
<accession>A0AA35VCH5</accession>
<dbReference type="EMBL" id="OX465077">
    <property type="protein sequence ID" value="CAI9269105.1"/>
    <property type="molecule type" value="Genomic_DNA"/>
</dbReference>
<name>A0AA35VCH5_LACSI</name>
<dbReference type="AlphaFoldDB" id="A0AA35VCH5"/>
<reference evidence="2" key="1">
    <citation type="submission" date="2023-04" db="EMBL/GenBank/DDBJ databases">
        <authorList>
            <person name="Vijverberg K."/>
            <person name="Xiong W."/>
            <person name="Schranz E."/>
        </authorList>
    </citation>
    <scope>NUCLEOTIDE SEQUENCE</scope>
</reference>